<dbReference type="PANTHER" id="PTHR30086">
    <property type="entry name" value="ARGININE EXPORTER PROTEIN ARGO"/>
    <property type="match status" value="1"/>
</dbReference>
<sequence>MLALFTYAFALALALCLSPGPVFAESLRRGLRGGFRPALIVQFGSLVGDLAWALAASAGLGLIFSVPALRLPLEFAGAAFLLWLAWSSLRTANSFPSLGVVAPEERIGPFLSGALLSLTNPKNIPFWLAVGATMGGLGVSTPVSARGAVFLAGFMAACVACCFVAAGAIAWLHRHLTPRLFFGINVLTGLALAALAINSITMALASML</sequence>
<keyword evidence="4 6" id="KW-1133">Transmembrane helix</keyword>
<keyword evidence="8" id="KW-1185">Reference proteome</keyword>
<keyword evidence="5 6" id="KW-0472">Membrane</keyword>
<feature type="transmembrane region" description="Helical" evidence="6">
    <location>
        <begin position="124"/>
        <end position="141"/>
    </location>
</feature>
<evidence type="ECO:0000256" key="2">
    <source>
        <dbReference type="ARBA" id="ARBA00022475"/>
    </source>
</evidence>
<reference evidence="7 8" key="1">
    <citation type="journal article" date="2013" name="Int. J. Syst. Evol. Microbiol.">
        <title>Roseomonas aerophila sp. nov., isolated from air.</title>
        <authorList>
            <person name="Kim S.J."/>
            <person name="Weon H.Y."/>
            <person name="Ahn J.H."/>
            <person name="Hong S.B."/>
            <person name="Seok S.J."/>
            <person name="Whang K.S."/>
            <person name="Kwon S.W."/>
        </authorList>
    </citation>
    <scope>NUCLEOTIDE SEQUENCE [LARGE SCALE GENOMIC DNA]</scope>
    <source>
        <strain evidence="7 8">NBRC 108923</strain>
    </source>
</reference>
<evidence type="ECO:0000256" key="1">
    <source>
        <dbReference type="ARBA" id="ARBA00004651"/>
    </source>
</evidence>
<keyword evidence="3 6" id="KW-0812">Transmembrane</keyword>
<dbReference type="InterPro" id="IPR001123">
    <property type="entry name" value="LeuE-type"/>
</dbReference>
<name>A0ABR7RQT4_9PROT</name>
<dbReference type="EMBL" id="JACTVA010000042">
    <property type="protein sequence ID" value="MBC9208949.1"/>
    <property type="molecule type" value="Genomic_DNA"/>
</dbReference>
<keyword evidence="2" id="KW-1003">Cell membrane</keyword>
<feature type="transmembrane region" description="Helical" evidence="6">
    <location>
        <begin position="71"/>
        <end position="89"/>
    </location>
</feature>
<feature type="transmembrane region" description="Helical" evidence="6">
    <location>
        <begin position="148"/>
        <end position="172"/>
    </location>
</feature>
<accession>A0ABR7RQT4</accession>
<evidence type="ECO:0000256" key="3">
    <source>
        <dbReference type="ARBA" id="ARBA00022692"/>
    </source>
</evidence>
<evidence type="ECO:0000313" key="7">
    <source>
        <dbReference type="EMBL" id="MBC9208949.1"/>
    </source>
</evidence>
<protein>
    <submittedName>
        <fullName evidence="7">LysE family transporter</fullName>
    </submittedName>
</protein>
<evidence type="ECO:0000313" key="8">
    <source>
        <dbReference type="Proteomes" id="UP000626026"/>
    </source>
</evidence>
<feature type="transmembrane region" description="Helical" evidence="6">
    <location>
        <begin position="184"/>
        <end position="205"/>
    </location>
</feature>
<evidence type="ECO:0000256" key="5">
    <source>
        <dbReference type="ARBA" id="ARBA00023136"/>
    </source>
</evidence>
<gene>
    <name evidence="7" type="ORF">IBL26_19030</name>
</gene>
<feature type="transmembrane region" description="Helical" evidence="6">
    <location>
        <begin position="40"/>
        <end position="64"/>
    </location>
</feature>
<comment type="caution">
    <text evidence="7">The sequence shown here is derived from an EMBL/GenBank/DDBJ whole genome shotgun (WGS) entry which is preliminary data.</text>
</comment>
<dbReference type="PANTHER" id="PTHR30086:SF20">
    <property type="entry name" value="ARGININE EXPORTER PROTEIN ARGO-RELATED"/>
    <property type="match status" value="1"/>
</dbReference>
<dbReference type="Pfam" id="PF01810">
    <property type="entry name" value="LysE"/>
    <property type="match status" value="1"/>
</dbReference>
<comment type="subcellular location">
    <subcellularLocation>
        <location evidence="1">Cell membrane</location>
        <topology evidence="1">Multi-pass membrane protein</topology>
    </subcellularLocation>
</comment>
<dbReference type="RefSeq" id="WP_187786097.1">
    <property type="nucleotide sequence ID" value="NZ_JACTVA010000042.1"/>
</dbReference>
<evidence type="ECO:0000256" key="4">
    <source>
        <dbReference type="ARBA" id="ARBA00022989"/>
    </source>
</evidence>
<evidence type="ECO:0000256" key="6">
    <source>
        <dbReference type="SAM" id="Phobius"/>
    </source>
</evidence>
<organism evidence="7 8">
    <name type="scientific">Teichococcus aerophilus</name>
    <dbReference type="NCBI Taxonomy" id="1224513"/>
    <lineage>
        <taxon>Bacteria</taxon>
        <taxon>Pseudomonadati</taxon>
        <taxon>Pseudomonadota</taxon>
        <taxon>Alphaproteobacteria</taxon>
        <taxon>Acetobacterales</taxon>
        <taxon>Roseomonadaceae</taxon>
        <taxon>Roseomonas</taxon>
    </lineage>
</organism>
<proteinExistence type="predicted"/>
<dbReference type="Proteomes" id="UP000626026">
    <property type="component" value="Unassembled WGS sequence"/>
</dbReference>